<feature type="chain" id="PRO_5041368697" description="TIL domain-containing protein" evidence="1">
    <location>
        <begin position="22"/>
        <end position="92"/>
    </location>
</feature>
<gene>
    <name evidence="2" type="ORF">Zmor_011455</name>
</gene>
<dbReference type="AlphaFoldDB" id="A0AA38MKV6"/>
<evidence type="ECO:0008006" key="4">
    <source>
        <dbReference type="Google" id="ProtNLM"/>
    </source>
</evidence>
<reference evidence="2" key="1">
    <citation type="journal article" date="2023" name="G3 (Bethesda)">
        <title>Whole genome assemblies of Zophobas morio and Tenebrio molitor.</title>
        <authorList>
            <person name="Kaur S."/>
            <person name="Stinson S.A."/>
            <person name="diCenzo G.C."/>
        </authorList>
    </citation>
    <scope>NUCLEOTIDE SEQUENCE</scope>
    <source>
        <strain evidence="2">QUZm001</strain>
    </source>
</reference>
<accession>A0AA38MKV6</accession>
<comment type="caution">
    <text evidence="2">The sequence shown here is derived from an EMBL/GenBank/DDBJ whole genome shotgun (WGS) entry which is preliminary data.</text>
</comment>
<organism evidence="2 3">
    <name type="scientific">Zophobas morio</name>
    <dbReference type="NCBI Taxonomy" id="2755281"/>
    <lineage>
        <taxon>Eukaryota</taxon>
        <taxon>Metazoa</taxon>
        <taxon>Ecdysozoa</taxon>
        <taxon>Arthropoda</taxon>
        <taxon>Hexapoda</taxon>
        <taxon>Insecta</taxon>
        <taxon>Pterygota</taxon>
        <taxon>Neoptera</taxon>
        <taxon>Endopterygota</taxon>
        <taxon>Coleoptera</taxon>
        <taxon>Polyphaga</taxon>
        <taxon>Cucujiformia</taxon>
        <taxon>Tenebrionidae</taxon>
        <taxon>Zophobas</taxon>
    </lineage>
</organism>
<evidence type="ECO:0000313" key="3">
    <source>
        <dbReference type="Proteomes" id="UP001168821"/>
    </source>
</evidence>
<feature type="signal peptide" evidence="1">
    <location>
        <begin position="1"/>
        <end position="21"/>
    </location>
</feature>
<proteinExistence type="predicted"/>
<evidence type="ECO:0000256" key="1">
    <source>
        <dbReference type="SAM" id="SignalP"/>
    </source>
</evidence>
<sequence>MKFAVVIFLVINVTLIHELFAAAPCFLNCPGNEVALSSGYDCQTCCLQTVKCAEIKECRCYCDNNAGYARVDGSRECIPRSECSKISCPSHP</sequence>
<evidence type="ECO:0000313" key="2">
    <source>
        <dbReference type="EMBL" id="KAJ3659784.1"/>
    </source>
</evidence>
<dbReference type="EMBL" id="JALNTZ010000003">
    <property type="protein sequence ID" value="KAJ3659784.1"/>
    <property type="molecule type" value="Genomic_DNA"/>
</dbReference>
<keyword evidence="1" id="KW-0732">Signal</keyword>
<name>A0AA38MKV6_9CUCU</name>
<dbReference type="Proteomes" id="UP001168821">
    <property type="component" value="Unassembled WGS sequence"/>
</dbReference>
<keyword evidence="3" id="KW-1185">Reference proteome</keyword>
<protein>
    <recommendedName>
        <fullName evidence="4">TIL domain-containing protein</fullName>
    </recommendedName>
</protein>